<dbReference type="EMBL" id="JAERQM010000011">
    <property type="protein sequence ID" value="MBU8547018.1"/>
    <property type="molecule type" value="Genomic_DNA"/>
</dbReference>
<reference evidence="4 5" key="1">
    <citation type="submission" date="2021-01" db="EMBL/GenBank/DDBJ databases">
        <title>Roseomonas sp. nov, a bacterium isolated from an oil production mixture in Yumen Oilfield.</title>
        <authorList>
            <person name="Wu D."/>
        </authorList>
    </citation>
    <scope>NUCLEOTIDE SEQUENCE [LARGE SCALE GENOMIC DNA]</scope>
    <source>
        <strain evidence="4 5">ROY-5-3</strain>
    </source>
</reference>
<dbReference type="NCBIfam" id="TIGR00066">
    <property type="entry name" value="g_glut_trans"/>
    <property type="match status" value="1"/>
</dbReference>
<feature type="chain" id="PRO_5047448516" description="Glutathione hydrolase proenzyme" evidence="3">
    <location>
        <begin position="21"/>
        <end position="561"/>
    </location>
</feature>
<dbReference type="Pfam" id="PF01019">
    <property type="entry name" value="G_glu_transpept"/>
    <property type="match status" value="1"/>
</dbReference>
<comment type="catalytic activity">
    <reaction evidence="2">
        <text>glutathione + H2O = L-cysteinylglycine + L-glutamate</text>
        <dbReference type="Rhea" id="RHEA:28807"/>
        <dbReference type="ChEBI" id="CHEBI:15377"/>
        <dbReference type="ChEBI" id="CHEBI:29985"/>
        <dbReference type="ChEBI" id="CHEBI:57925"/>
        <dbReference type="ChEBI" id="CHEBI:61694"/>
        <dbReference type="EC" id="3.4.19.13"/>
    </reaction>
</comment>
<proteinExistence type="inferred from homology"/>
<keyword evidence="2 4" id="KW-0012">Acyltransferase</keyword>
<feature type="signal peptide" evidence="3">
    <location>
        <begin position="1"/>
        <end position="20"/>
    </location>
</feature>
<comment type="similarity">
    <text evidence="1 2">Belongs to the gamma-glutamyltransferase family.</text>
</comment>
<keyword evidence="2" id="KW-0865">Zymogen</keyword>
<keyword evidence="2" id="KW-0378">Hydrolase</keyword>
<dbReference type="EC" id="2.3.2.2" evidence="2"/>
<comment type="subunit">
    <text evidence="2">This enzyme consists of two polypeptide chains, which are synthesized in precursor form from a single polypeptide.</text>
</comment>
<dbReference type="PANTHER" id="PTHR43199:SF1">
    <property type="entry name" value="GLUTATHIONE HYDROLASE PROENZYME"/>
    <property type="match status" value="1"/>
</dbReference>
<organism evidence="4 5">
    <name type="scientific">Falsiroseomonas oleicola</name>
    <dbReference type="NCBI Taxonomy" id="2801474"/>
    <lineage>
        <taxon>Bacteria</taxon>
        <taxon>Pseudomonadati</taxon>
        <taxon>Pseudomonadota</taxon>
        <taxon>Alphaproteobacteria</taxon>
        <taxon>Acetobacterales</taxon>
        <taxon>Roseomonadaceae</taxon>
        <taxon>Falsiroseomonas</taxon>
    </lineage>
</organism>
<comment type="pathway">
    <text evidence="2">Sulfur metabolism; glutathione metabolism.</text>
</comment>
<gene>
    <name evidence="4" type="primary">ggt</name>
    <name evidence="4" type="ORF">JJQ90_25085</name>
</gene>
<dbReference type="InterPro" id="IPR051792">
    <property type="entry name" value="GGT_bact"/>
</dbReference>
<keyword evidence="3" id="KW-0732">Signal</keyword>
<keyword evidence="5" id="KW-1185">Reference proteome</keyword>
<name>A0ABS6HGD1_9PROT</name>
<dbReference type="InterPro" id="IPR000101">
    <property type="entry name" value="GGT_peptidase"/>
</dbReference>
<protein>
    <recommendedName>
        <fullName evidence="2">Glutathione hydrolase proenzyme</fullName>
        <ecNumber evidence="2">2.3.2.2</ecNumber>
        <ecNumber evidence="2">3.4.19.13</ecNumber>
    </recommendedName>
    <component>
        <recommendedName>
            <fullName evidence="2">Glutathione hydrolase large chain</fullName>
        </recommendedName>
    </component>
    <component>
        <recommendedName>
            <fullName evidence="2">Glutathione hydrolase small chain</fullName>
        </recommendedName>
    </component>
</protein>
<evidence type="ECO:0000256" key="1">
    <source>
        <dbReference type="ARBA" id="ARBA00009381"/>
    </source>
</evidence>
<keyword evidence="2" id="KW-0317">Glutathione biosynthesis</keyword>
<accession>A0ABS6HGD1</accession>
<comment type="catalytic activity">
    <reaction evidence="2">
        <text>an S-substituted glutathione + H2O = an S-substituted L-cysteinylglycine + L-glutamate</text>
        <dbReference type="Rhea" id="RHEA:59468"/>
        <dbReference type="ChEBI" id="CHEBI:15377"/>
        <dbReference type="ChEBI" id="CHEBI:29985"/>
        <dbReference type="ChEBI" id="CHEBI:90779"/>
        <dbReference type="ChEBI" id="CHEBI:143103"/>
        <dbReference type="EC" id="3.4.19.13"/>
    </reaction>
</comment>
<comment type="PTM">
    <text evidence="2">Cleaved by autocatalysis into a large and a small subunit.</text>
</comment>
<keyword evidence="2 4" id="KW-0808">Transferase</keyword>
<dbReference type="EC" id="3.4.19.13" evidence="2"/>
<evidence type="ECO:0000313" key="4">
    <source>
        <dbReference type="EMBL" id="MBU8547018.1"/>
    </source>
</evidence>
<dbReference type="GO" id="GO:0103068">
    <property type="term" value="F:leukotriene C4 gamma-glutamyl transferase activity"/>
    <property type="evidence" value="ECO:0007669"/>
    <property type="project" value="UniProtKB-EC"/>
</dbReference>
<comment type="caution">
    <text evidence="4">The sequence shown here is derived from an EMBL/GenBank/DDBJ whole genome shotgun (WGS) entry which is preliminary data.</text>
</comment>
<evidence type="ECO:0000256" key="2">
    <source>
        <dbReference type="RuleBase" id="RU368036"/>
    </source>
</evidence>
<sequence>MVDLMRILLLLLLLPGLALAQPAQRHMVATASPPASEAARQVLRDGGSALDAAIAAAVMMTLTEPQASGIGGGALLLHYNGEAQAIEAWDGRETAPAGATPGLFLNPDGSPMRFAAAMEGGRSVGVPGLLRMLEAAHREHGRLPWARLVAPTIALAEAGFPVPARMAAAIAANADSLRRDPGARAYFFAADGTPLPAGHRLRNPALADTLRLVAEQGAAALHEGPVAEAIAAAVQGHANPGSMTTADLAGYTPQRRAPLCTPYRIWRICGFGPPSSGGVAVAQILGVLEHFDLQGLDPNGVDAAHLLAEAGRLAFADRNLYLADADFVRVPLRGLVEAPYLTLRAQLLDRDRALAEPRPGNPRWRQAALAPQPAEQESGTTHIAVIDGFGDAVSMTSTVEAVMASRVFVQGFLLNNELTDFSFVPEVGGRAVANRVEPGKRPRSSMSPTIVLDASGRPLLLLGSAGGARIIGHVAQSLVAMLDWNLEPAEALSLPRIGVAGTGPVELEAGTPAAALAPALEARGHRVDVREMNSGLTAIRVTPRGMLGAADPRREGIALGD</sequence>
<comment type="catalytic activity">
    <reaction evidence="2">
        <text>an N-terminal (5-L-glutamyl)-[peptide] + an alpha-amino acid = 5-L-glutamyl amino acid + an N-terminal L-alpha-aminoacyl-[peptide]</text>
        <dbReference type="Rhea" id="RHEA:23904"/>
        <dbReference type="Rhea" id="RHEA-COMP:9780"/>
        <dbReference type="Rhea" id="RHEA-COMP:9795"/>
        <dbReference type="ChEBI" id="CHEBI:77644"/>
        <dbReference type="ChEBI" id="CHEBI:78597"/>
        <dbReference type="ChEBI" id="CHEBI:78599"/>
        <dbReference type="ChEBI" id="CHEBI:78608"/>
        <dbReference type="EC" id="2.3.2.2"/>
    </reaction>
</comment>
<evidence type="ECO:0000256" key="3">
    <source>
        <dbReference type="SAM" id="SignalP"/>
    </source>
</evidence>
<dbReference type="Proteomes" id="UP000689967">
    <property type="component" value="Unassembled WGS sequence"/>
</dbReference>
<dbReference type="PANTHER" id="PTHR43199">
    <property type="entry name" value="GLUTATHIONE HYDROLASE"/>
    <property type="match status" value="1"/>
</dbReference>
<evidence type="ECO:0000313" key="5">
    <source>
        <dbReference type="Proteomes" id="UP000689967"/>
    </source>
</evidence>